<proteinExistence type="predicted"/>
<protein>
    <submittedName>
        <fullName evidence="2">Predicted protein</fullName>
    </submittedName>
</protein>
<name>E5AD58_LEPMJ</name>
<evidence type="ECO:0000256" key="1">
    <source>
        <dbReference type="SAM" id="SignalP"/>
    </source>
</evidence>
<accession>E5AD58</accession>
<dbReference type="VEuPathDB" id="FungiDB:LEMA_uP011970.1"/>
<feature type="signal peptide" evidence="1">
    <location>
        <begin position="1"/>
        <end position="18"/>
    </location>
</feature>
<sequence>MRFSLAMIFLTAVGFAHGRIPCNGKSLGGAMTVSNVCRLLQMRHC</sequence>
<keyword evidence="3" id="KW-1185">Reference proteome</keyword>
<dbReference type="InParanoid" id="E5AD58"/>
<evidence type="ECO:0000313" key="2">
    <source>
        <dbReference type="EMBL" id="CBY02410.1"/>
    </source>
</evidence>
<dbReference type="HOGENOM" id="CLU_3207782_0_0_1"/>
<keyword evidence="1" id="KW-0732">Signal</keyword>
<dbReference type="EMBL" id="FP929139">
    <property type="protein sequence ID" value="CBY02410.1"/>
    <property type="molecule type" value="Genomic_DNA"/>
</dbReference>
<dbReference type="AlphaFoldDB" id="E5AD58"/>
<organism evidence="2 3">
    <name type="scientific">Leptosphaeria maculans (strain JN3 / isolate v23.1.3 / race Av1-4-5-6-7-8)</name>
    <name type="common">Blackleg fungus</name>
    <name type="synonym">Phoma lingam</name>
    <dbReference type="NCBI Taxonomy" id="985895"/>
    <lineage>
        <taxon>Eukaryota</taxon>
        <taxon>Fungi</taxon>
        <taxon>Dikarya</taxon>
        <taxon>Ascomycota</taxon>
        <taxon>Pezizomycotina</taxon>
        <taxon>Dothideomycetes</taxon>
        <taxon>Pleosporomycetidae</taxon>
        <taxon>Pleosporales</taxon>
        <taxon>Pleosporineae</taxon>
        <taxon>Leptosphaeriaceae</taxon>
        <taxon>Plenodomus</taxon>
        <taxon>Plenodomus lingam/Leptosphaeria maculans species complex</taxon>
    </lineage>
</organism>
<gene>
    <name evidence="2" type="ORF">LEMA_uP011970.1</name>
</gene>
<reference evidence="3" key="1">
    <citation type="journal article" date="2011" name="Nat. Commun.">
        <title>Effector diversification within compartments of the Leptosphaeria maculans genome affected by Repeat-Induced Point mutations.</title>
        <authorList>
            <person name="Rouxel T."/>
            <person name="Grandaubert J."/>
            <person name="Hane J.K."/>
            <person name="Hoede C."/>
            <person name="van de Wouw A.P."/>
            <person name="Couloux A."/>
            <person name="Dominguez V."/>
            <person name="Anthouard V."/>
            <person name="Bally P."/>
            <person name="Bourras S."/>
            <person name="Cozijnsen A.J."/>
            <person name="Ciuffetti L.M."/>
            <person name="Degrave A."/>
            <person name="Dilmaghani A."/>
            <person name="Duret L."/>
            <person name="Fudal I."/>
            <person name="Goodwin S.B."/>
            <person name="Gout L."/>
            <person name="Glaser N."/>
            <person name="Linglin J."/>
            <person name="Kema G.H.J."/>
            <person name="Lapalu N."/>
            <person name="Lawrence C.B."/>
            <person name="May K."/>
            <person name="Meyer M."/>
            <person name="Ollivier B."/>
            <person name="Poulain J."/>
            <person name="Schoch C.L."/>
            <person name="Simon A."/>
            <person name="Spatafora J.W."/>
            <person name="Stachowiak A."/>
            <person name="Turgeon B.G."/>
            <person name="Tyler B.M."/>
            <person name="Vincent D."/>
            <person name="Weissenbach J."/>
            <person name="Amselem J."/>
            <person name="Quesneville H."/>
            <person name="Oliver R.P."/>
            <person name="Wincker P."/>
            <person name="Balesdent M.-H."/>
            <person name="Howlett B.J."/>
        </authorList>
    </citation>
    <scope>NUCLEOTIDE SEQUENCE [LARGE SCALE GENOMIC DNA]</scope>
    <source>
        <strain evidence="3">JN3 / isolate v23.1.3 / race Av1-4-5-6-7-8</strain>
    </source>
</reference>
<evidence type="ECO:0000313" key="3">
    <source>
        <dbReference type="Proteomes" id="UP000002668"/>
    </source>
</evidence>
<dbReference type="Proteomes" id="UP000002668">
    <property type="component" value="Genome"/>
</dbReference>
<feature type="chain" id="PRO_5003194965" evidence="1">
    <location>
        <begin position="19"/>
        <end position="45"/>
    </location>
</feature>